<evidence type="ECO:0000313" key="5">
    <source>
        <dbReference type="Proteomes" id="UP000321291"/>
    </source>
</evidence>
<keyword evidence="5" id="KW-1185">Reference proteome</keyword>
<feature type="domain" description="LamG-like jellyroll fold" evidence="3">
    <location>
        <begin position="122"/>
        <end position="279"/>
    </location>
</feature>
<dbReference type="InterPro" id="IPR006558">
    <property type="entry name" value="LamG-like"/>
</dbReference>
<dbReference type="RefSeq" id="WP_146786200.1">
    <property type="nucleotide sequence ID" value="NZ_CP042434.1"/>
</dbReference>
<reference evidence="4 5" key="1">
    <citation type="journal article" date="2017" name="Int. J. Syst. Evol. Microbiol.">
        <title>Arachidicoccus ginsenosidivorans sp. nov., with ginsenoside-converting activity isolated from ginseng cultivating soil.</title>
        <authorList>
            <person name="Siddiqi M.Z."/>
            <person name="Aslam Z."/>
            <person name="Im W.T."/>
        </authorList>
    </citation>
    <scope>NUCLEOTIDE SEQUENCE [LARGE SCALE GENOMIC DNA]</scope>
    <source>
        <strain evidence="4 5">Gsoil 809</strain>
    </source>
</reference>
<evidence type="ECO:0000313" key="4">
    <source>
        <dbReference type="EMBL" id="QEC73565.1"/>
    </source>
</evidence>
<keyword evidence="1" id="KW-0732">Signal</keyword>
<gene>
    <name evidence="4" type="ORF">FSB73_19750</name>
</gene>
<dbReference type="GO" id="GO:0004553">
    <property type="term" value="F:hydrolase activity, hydrolyzing O-glycosyl compounds"/>
    <property type="evidence" value="ECO:0007669"/>
    <property type="project" value="UniProtKB-ARBA"/>
</dbReference>
<dbReference type="AlphaFoldDB" id="A0A5B8VSJ4"/>
<sequence>MMNTIKTINNGWFTVSRLTGKLSMVAVVLAMLASCQKSFDPDSYKPDYTIGGYTSSSEVAAANQLAYWAFDGGYIDSVTQTEGTPEPADAVSFVDGITGQSARIASPGAIQTHLENKIAALNSFTIACWLRHPDNLDADGKLFSYIPWSLNEPGYSWEQSKFFMLFNNADNSAGTYGKVCLMDQWFDKGQVWPAMLDGNWHNLALSYDGSSGAMRIYIDGAIFSETQNYAFNPQNDFGSATSFTIGGPDANAHQVNGWMNSLSGDIDEFRVYSKVLSGDDIHALYLLQLNGL</sequence>
<name>A0A5B8VSJ4_9BACT</name>
<dbReference type="OrthoDB" id="9814380at2"/>
<evidence type="ECO:0000256" key="2">
    <source>
        <dbReference type="ARBA" id="ARBA00023157"/>
    </source>
</evidence>
<dbReference type="Proteomes" id="UP000321291">
    <property type="component" value="Chromosome"/>
</dbReference>
<proteinExistence type="predicted"/>
<dbReference type="Pfam" id="PF13385">
    <property type="entry name" value="Laminin_G_3"/>
    <property type="match status" value="1"/>
</dbReference>
<keyword evidence="2" id="KW-1015">Disulfide bond</keyword>
<accession>A0A5B8VSJ4</accession>
<dbReference type="InterPro" id="IPR013320">
    <property type="entry name" value="ConA-like_dom_sf"/>
</dbReference>
<dbReference type="SMART" id="SM00560">
    <property type="entry name" value="LamGL"/>
    <property type="match status" value="1"/>
</dbReference>
<dbReference type="EMBL" id="CP042434">
    <property type="protein sequence ID" value="QEC73565.1"/>
    <property type="molecule type" value="Genomic_DNA"/>
</dbReference>
<evidence type="ECO:0000256" key="1">
    <source>
        <dbReference type="ARBA" id="ARBA00022729"/>
    </source>
</evidence>
<dbReference type="KEGG" id="agi:FSB73_19750"/>
<dbReference type="GO" id="GO:0005975">
    <property type="term" value="P:carbohydrate metabolic process"/>
    <property type="evidence" value="ECO:0007669"/>
    <property type="project" value="UniProtKB-ARBA"/>
</dbReference>
<dbReference type="PROSITE" id="PS51257">
    <property type="entry name" value="PROKAR_LIPOPROTEIN"/>
    <property type="match status" value="1"/>
</dbReference>
<dbReference type="Gene3D" id="2.60.120.200">
    <property type="match status" value="1"/>
</dbReference>
<dbReference type="SUPFAM" id="SSF49899">
    <property type="entry name" value="Concanavalin A-like lectins/glucanases"/>
    <property type="match status" value="1"/>
</dbReference>
<protein>
    <submittedName>
        <fullName evidence="4">LamG domain-containing protein</fullName>
    </submittedName>
</protein>
<organism evidence="4 5">
    <name type="scientific">Arachidicoccus ginsenosidivorans</name>
    <dbReference type="NCBI Taxonomy" id="496057"/>
    <lineage>
        <taxon>Bacteria</taxon>
        <taxon>Pseudomonadati</taxon>
        <taxon>Bacteroidota</taxon>
        <taxon>Chitinophagia</taxon>
        <taxon>Chitinophagales</taxon>
        <taxon>Chitinophagaceae</taxon>
        <taxon>Arachidicoccus</taxon>
    </lineage>
</organism>
<evidence type="ECO:0000259" key="3">
    <source>
        <dbReference type="SMART" id="SM00560"/>
    </source>
</evidence>